<protein>
    <recommendedName>
        <fullName evidence="4">SD-repeat containing protein B domain-containing protein</fullName>
    </recommendedName>
</protein>
<keyword evidence="2" id="KW-0964">Secreted</keyword>
<comment type="caution">
    <text evidence="5">The sequence shown here is derived from an EMBL/GenBank/DDBJ whole genome shotgun (WGS) entry which is preliminary data.</text>
</comment>
<evidence type="ECO:0000256" key="1">
    <source>
        <dbReference type="ARBA" id="ARBA00004613"/>
    </source>
</evidence>
<evidence type="ECO:0000313" key="6">
    <source>
        <dbReference type="Proteomes" id="UP000606008"/>
    </source>
</evidence>
<feature type="domain" description="SD-repeat containing protein B" evidence="4">
    <location>
        <begin position="680"/>
        <end position="738"/>
    </location>
</feature>
<evidence type="ECO:0000313" key="5">
    <source>
        <dbReference type="EMBL" id="NID13404.1"/>
    </source>
</evidence>
<dbReference type="InterPro" id="IPR033764">
    <property type="entry name" value="Sdr_B"/>
</dbReference>
<keyword evidence="6" id="KW-1185">Reference proteome</keyword>
<name>A0ABX0QLS1_9BACT</name>
<dbReference type="InterPro" id="IPR013783">
    <property type="entry name" value="Ig-like_fold"/>
</dbReference>
<evidence type="ECO:0000259" key="4">
    <source>
        <dbReference type="Pfam" id="PF17210"/>
    </source>
</evidence>
<dbReference type="Gene3D" id="2.60.40.10">
    <property type="entry name" value="Immunoglobulins"/>
    <property type="match status" value="2"/>
</dbReference>
<dbReference type="EMBL" id="WAEL01000011">
    <property type="protein sequence ID" value="NID13404.1"/>
    <property type="molecule type" value="Genomic_DNA"/>
</dbReference>
<accession>A0ABX0QLS1</accession>
<dbReference type="SUPFAM" id="SSF117074">
    <property type="entry name" value="Hypothetical protein PA1324"/>
    <property type="match status" value="1"/>
</dbReference>
<gene>
    <name evidence="5" type="ORF">F7231_24760</name>
</gene>
<dbReference type="Proteomes" id="UP000606008">
    <property type="component" value="Unassembled WGS sequence"/>
</dbReference>
<evidence type="ECO:0000256" key="2">
    <source>
        <dbReference type="ARBA" id="ARBA00022525"/>
    </source>
</evidence>
<proteinExistence type="predicted"/>
<comment type="subcellular location">
    <subcellularLocation>
        <location evidence="1">Secreted</location>
    </subcellularLocation>
</comment>
<dbReference type="Pfam" id="PF17210">
    <property type="entry name" value="SdrD_B"/>
    <property type="match status" value="1"/>
</dbReference>
<organism evidence="5 6">
    <name type="scientific">Fibrivirga algicola</name>
    <dbReference type="NCBI Taxonomy" id="2950420"/>
    <lineage>
        <taxon>Bacteria</taxon>
        <taxon>Pseudomonadati</taxon>
        <taxon>Bacteroidota</taxon>
        <taxon>Cytophagia</taxon>
        <taxon>Cytophagales</taxon>
        <taxon>Spirosomataceae</taxon>
        <taxon>Fibrivirga</taxon>
    </lineage>
</organism>
<evidence type="ECO:0000256" key="3">
    <source>
        <dbReference type="ARBA" id="ARBA00022729"/>
    </source>
</evidence>
<reference evidence="5" key="1">
    <citation type="submission" date="2024-05" db="EMBL/GenBank/DDBJ databases">
        <authorList>
            <person name="Jung D.-H."/>
        </authorList>
    </citation>
    <scope>NUCLEOTIDE SEQUENCE</scope>
    <source>
        <strain evidence="5">JA-25</strain>
    </source>
</reference>
<dbReference type="RefSeq" id="WP_166693923.1">
    <property type="nucleotide sequence ID" value="NZ_WAEL01000011.1"/>
</dbReference>
<feature type="non-terminal residue" evidence="5">
    <location>
        <position position="816"/>
    </location>
</feature>
<keyword evidence="3" id="KW-0732">Signal</keyword>
<sequence>MKNNYLFSPWASVCARWLGYCTLLIFGLLLPAFVHAQSISGTVFRDFNATGTYTVQTSTTHTYGEPGVPGVIVTAYSSNSAVAPISTTTNSSGSYTLAVGSSNEFRVEFTNVITGDFDGFVVTGTATTQSRSGVRFVTGGTTGVNFGINYPASYCGIANPYLATSCYTNGDPVASSAISGTSSPAQDPWLVGWQYDGAATGRNTYLSKGSIGATWGLAYHRSSDLLFAAAFLKRHSGFGTGGPGQIYAIKMTNPTSASANVTPFVNLANLGIDVGTTPRVSLSAPTALTNALPTNKTTPNYDVAAFDQVGKMSLGDIDISDDDKTLWVINLKERSLIELPIGSPAVAPTTYTRHILPTTSCVNGVLRPFAAKFYRGKVYVGAVCSAELTGGTASNLQAYVYAHDPAGATSNFTQVLTFPLNYTRGYVTSRGLDGGTGTSFTTANWRPWIDQWTDIPSSFTSTGYDQTVCPQPVLSDIEFDNNGEMILGFFDRFGHQAGNNNYSTTTSSTLVYEATAAGDLLRAGRKLDGTYQLESNASVVNIPANSIVPTTVTTIATNQSIPQGPGGGEFYWQDMYLNNATGKDTDPTSSTADGGHQEILVGGIAQWPGMNEVVATAFDPFTNFRAAGARYFNNRTGTSDFQYQVLAQDGGLTEPQRVATFGKAASLGDLEIICEQSPIQIGNRVWKDTNNNGIQDAGEPALAGVVVLLKGPGLPTAGVSVTTNSSGEYYFSNSTSGTTATGFVYSLTGLTAGSSYSLTFPLSASAGTLNLSGKPNSATGTNSDAIDTDASSLGQVTFTLGNAGENNFTYDAGYID</sequence>